<proteinExistence type="predicted"/>
<organism evidence="3">
    <name type="scientific">Desulfitobacterium hafniense</name>
    <name type="common">Desulfitobacterium frappieri</name>
    <dbReference type="NCBI Taxonomy" id="49338"/>
    <lineage>
        <taxon>Bacteria</taxon>
        <taxon>Bacillati</taxon>
        <taxon>Bacillota</taxon>
        <taxon>Clostridia</taxon>
        <taxon>Eubacteriales</taxon>
        <taxon>Desulfitobacteriaceae</taxon>
        <taxon>Desulfitobacterium</taxon>
    </lineage>
</organism>
<evidence type="ECO:0000313" key="3">
    <source>
        <dbReference type="EMBL" id="CDX00851.1"/>
    </source>
</evidence>
<dbReference type="PANTHER" id="PTHR30015">
    <property type="entry name" value="MRR RESTRICTION SYSTEM PROTEIN"/>
    <property type="match status" value="1"/>
</dbReference>
<feature type="transmembrane region" description="Helical" evidence="1">
    <location>
        <begin position="5"/>
        <end position="22"/>
    </location>
</feature>
<keyword evidence="1" id="KW-0472">Membrane</keyword>
<dbReference type="SUPFAM" id="SSF52980">
    <property type="entry name" value="Restriction endonuclease-like"/>
    <property type="match status" value="1"/>
</dbReference>
<name>A0A098AZ04_DESHA</name>
<feature type="domain" description="Restriction endonuclease type IV Mrr" evidence="2">
    <location>
        <begin position="288"/>
        <end position="396"/>
    </location>
</feature>
<dbReference type="Pfam" id="PF04471">
    <property type="entry name" value="Mrr_cat"/>
    <property type="match status" value="1"/>
</dbReference>
<accession>A0A098AZ04</accession>
<dbReference type="Gene3D" id="3.40.1350.10">
    <property type="match status" value="1"/>
</dbReference>
<dbReference type="RefSeq" id="WP_210166142.1">
    <property type="nucleotide sequence ID" value="NZ_LK996017.1"/>
</dbReference>
<feature type="transmembrane region" description="Helical" evidence="1">
    <location>
        <begin position="28"/>
        <end position="44"/>
    </location>
</feature>
<dbReference type="AlphaFoldDB" id="A0A098AZ04"/>
<evidence type="ECO:0000259" key="2">
    <source>
        <dbReference type="Pfam" id="PF04471"/>
    </source>
</evidence>
<keyword evidence="3" id="KW-0255">Endonuclease</keyword>
<dbReference type="InterPro" id="IPR007560">
    <property type="entry name" value="Restrct_endonuc_IV_Mrr"/>
</dbReference>
<keyword evidence="3" id="KW-0540">Nuclease</keyword>
<dbReference type="EMBL" id="LK996017">
    <property type="protein sequence ID" value="CDX00851.1"/>
    <property type="molecule type" value="Genomic_DNA"/>
</dbReference>
<dbReference type="GO" id="GO:0003677">
    <property type="term" value="F:DNA binding"/>
    <property type="evidence" value="ECO:0007669"/>
    <property type="project" value="InterPro"/>
</dbReference>
<dbReference type="InterPro" id="IPR011856">
    <property type="entry name" value="tRNA_endonuc-like_dom_sf"/>
</dbReference>
<gene>
    <name evidence="3" type="ORF">DPCES_0964</name>
</gene>
<keyword evidence="1" id="KW-0812">Transmembrane</keyword>
<dbReference type="PANTHER" id="PTHR30015:SF6">
    <property type="entry name" value="SLL1429 PROTEIN"/>
    <property type="match status" value="1"/>
</dbReference>
<keyword evidence="3" id="KW-0378">Hydrolase</keyword>
<dbReference type="InterPro" id="IPR011335">
    <property type="entry name" value="Restrct_endonuc-II-like"/>
</dbReference>
<protein>
    <submittedName>
        <fullName evidence="3">Restriction endonuclease</fullName>
    </submittedName>
</protein>
<dbReference type="InterPro" id="IPR052906">
    <property type="entry name" value="Type_IV_Methyl-Rstrct_Enzyme"/>
</dbReference>
<feature type="transmembrane region" description="Helical" evidence="1">
    <location>
        <begin position="56"/>
        <end position="76"/>
    </location>
</feature>
<evidence type="ECO:0000256" key="1">
    <source>
        <dbReference type="SAM" id="Phobius"/>
    </source>
</evidence>
<keyword evidence="1" id="KW-1133">Transmembrane helix</keyword>
<reference evidence="3" key="1">
    <citation type="submission" date="2014-07" db="EMBL/GenBank/DDBJ databases">
        <authorList>
            <person name="Hornung V.Bastian."/>
        </authorList>
    </citation>
    <scope>NUCLEOTIDE SEQUENCE</scope>
    <source>
        <strain evidence="3">PCE-S</strain>
    </source>
</reference>
<sequence length="407" mass="48327">MGYVIFLILILVVHFALLYIHYNKKKPLIITGYLFYFFFILFLCDYMLKQTYRYDIAIFILTFILLILPFGVWILWEELKSRPLGYGKRESLKMEVDWIEKSQSIRQQKRISAQEIFNQYYDSPLVQKVIEYVNNLNANSLEPKNIEILYSKIKDKRLIDQRMHLLKNLINLVHDEKRDEFYKDINDSILNKYLNFDMSDKEKYLLQFNDNRKILSDITEKAVRFYVKSYDESCDDWFIQSLRREFQENLGYSLTQIDEVVLRSLIGRYKSQRDFNTYLYSNIEVTNLNNMTGEMFELFLEELFEDHGFEVMLTKGSGDQGVDLILDDCEKRIAVQAKRYSTSVNNKAIQEVVAGMKYYNCQEAWVVTTNYFNESAIALAKANNVKLIDKDELEVMISDSSLDEYVL</sequence>
<dbReference type="GO" id="GO:0015666">
    <property type="term" value="F:restriction endodeoxyribonuclease activity"/>
    <property type="evidence" value="ECO:0007669"/>
    <property type="project" value="TreeGrafter"/>
</dbReference>
<dbReference type="PATRIC" id="fig|49338.4.peg.1039"/>
<dbReference type="GO" id="GO:0009307">
    <property type="term" value="P:DNA restriction-modification system"/>
    <property type="evidence" value="ECO:0007669"/>
    <property type="project" value="InterPro"/>
</dbReference>